<dbReference type="EMBL" id="JBHSJJ010000009">
    <property type="protein sequence ID" value="MFC4873136.1"/>
    <property type="molecule type" value="Genomic_DNA"/>
</dbReference>
<dbReference type="Gene3D" id="3.20.20.140">
    <property type="entry name" value="Metal-dependent hydrolases"/>
    <property type="match status" value="1"/>
</dbReference>
<dbReference type="Proteomes" id="UP001595818">
    <property type="component" value="Unassembled WGS sequence"/>
</dbReference>
<protein>
    <submittedName>
        <fullName evidence="2">Amidohydrolase family protein</fullName>
    </submittedName>
</protein>
<evidence type="ECO:0000313" key="2">
    <source>
        <dbReference type="EMBL" id="MFC4873136.1"/>
    </source>
</evidence>
<organism evidence="2 3">
    <name type="scientific">Negadavirga shengliensis</name>
    <dbReference type="NCBI Taxonomy" id="1389218"/>
    <lineage>
        <taxon>Bacteria</taxon>
        <taxon>Pseudomonadati</taxon>
        <taxon>Bacteroidota</taxon>
        <taxon>Cytophagia</taxon>
        <taxon>Cytophagales</taxon>
        <taxon>Cyclobacteriaceae</taxon>
        <taxon>Negadavirga</taxon>
    </lineage>
</organism>
<proteinExistence type="predicted"/>
<dbReference type="Pfam" id="PF04909">
    <property type="entry name" value="Amidohydro_2"/>
    <property type="match status" value="1"/>
</dbReference>
<dbReference type="InterPro" id="IPR006680">
    <property type="entry name" value="Amidohydro-rel"/>
</dbReference>
<reference evidence="3" key="1">
    <citation type="journal article" date="2019" name="Int. J. Syst. Evol. Microbiol.">
        <title>The Global Catalogue of Microorganisms (GCM) 10K type strain sequencing project: providing services to taxonomists for standard genome sequencing and annotation.</title>
        <authorList>
            <consortium name="The Broad Institute Genomics Platform"/>
            <consortium name="The Broad Institute Genome Sequencing Center for Infectious Disease"/>
            <person name="Wu L."/>
            <person name="Ma J."/>
        </authorList>
    </citation>
    <scope>NUCLEOTIDE SEQUENCE [LARGE SCALE GENOMIC DNA]</scope>
    <source>
        <strain evidence="3">CGMCC 4.7466</strain>
    </source>
</reference>
<dbReference type="RefSeq" id="WP_377065719.1">
    <property type="nucleotide sequence ID" value="NZ_JBHSJJ010000009.1"/>
</dbReference>
<sequence>MRNPILTQIGGKYERNPSKVILGTAAEALVTEAFRGLDGFYDYHMHLLGLGKNRPETWVNPSVFSLTHPMDWIKAKIFLNASGVRTKKNADEQYLDQLIKFIQDIPFPGKYCLFAWDKCYDLDGEVSYPDTKVYISNEYVYRVCMQMPGKLIPVVSIHPYRADALQELDKWAKLGVKMIKWIPATMGMDPSHPRCAPFYQRIRELDMVLLSHAGKEENIPVRRFQELNNPLLFRLPLEIGVKLVLAHCAGKGKGKDLDDKGKPVDNYKLFYRLMDEPRYEHHLYGDVSAMVQVNRCGEPLQTTFDKKEHHHRLLYGSDYPLPAINSLISLNLLQKLKYLDRGEVKPLREIYRKNPLLFSFVLYRRLRDPKMNSYRFPDTMFASHPALEIKALTSSELAQNPVKSVP</sequence>
<evidence type="ECO:0000313" key="3">
    <source>
        <dbReference type="Proteomes" id="UP001595818"/>
    </source>
</evidence>
<gene>
    <name evidence="2" type="ORF">ACFPFU_15665</name>
</gene>
<evidence type="ECO:0000259" key="1">
    <source>
        <dbReference type="Pfam" id="PF04909"/>
    </source>
</evidence>
<accession>A0ABV9T341</accession>
<name>A0ABV9T341_9BACT</name>
<keyword evidence="3" id="KW-1185">Reference proteome</keyword>
<feature type="domain" description="Amidohydrolase-related" evidence="1">
    <location>
        <begin position="136"/>
        <end position="322"/>
    </location>
</feature>
<dbReference type="InterPro" id="IPR032466">
    <property type="entry name" value="Metal_Hydrolase"/>
</dbReference>
<comment type="caution">
    <text evidence="2">The sequence shown here is derived from an EMBL/GenBank/DDBJ whole genome shotgun (WGS) entry which is preliminary data.</text>
</comment>
<dbReference type="SUPFAM" id="SSF51556">
    <property type="entry name" value="Metallo-dependent hydrolases"/>
    <property type="match status" value="1"/>
</dbReference>